<evidence type="ECO:0000313" key="4">
    <source>
        <dbReference type="EMBL" id="MFC5811348.1"/>
    </source>
</evidence>
<dbReference type="NCBIfam" id="NF038314">
    <property type="entry name" value="epimerase_MslH"/>
    <property type="match status" value="1"/>
</dbReference>
<dbReference type="Pfam" id="PF09587">
    <property type="entry name" value="PGA_cap"/>
    <property type="match status" value="1"/>
</dbReference>
<organism evidence="4 5">
    <name type="scientific">Streptomyces heilongjiangensis</name>
    <dbReference type="NCBI Taxonomy" id="945052"/>
    <lineage>
        <taxon>Bacteria</taxon>
        <taxon>Bacillati</taxon>
        <taxon>Actinomycetota</taxon>
        <taxon>Actinomycetes</taxon>
        <taxon>Kitasatosporales</taxon>
        <taxon>Streptomycetaceae</taxon>
        <taxon>Streptomyces</taxon>
    </lineage>
</organism>
<proteinExistence type="inferred from homology"/>
<dbReference type="SMART" id="SM00854">
    <property type="entry name" value="PGA_cap"/>
    <property type="match status" value="1"/>
</dbReference>
<evidence type="ECO:0000256" key="1">
    <source>
        <dbReference type="ARBA" id="ARBA00005662"/>
    </source>
</evidence>
<dbReference type="EMBL" id="JBHSNZ010000023">
    <property type="protein sequence ID" value="MFC5811348.1"/>
    <property type="molecule type" value="Genomic_DNA"/>
</dbReference>
<reference evidence="5" key="1">
    <citation type="journal article" date="2019" name="Int. J. Syst. Evol. Microbiol.">
        <title>The Global Catalogue of Microorganisms (GCM) 10K type strain sequencing project: providing services to taxonomists for standard genome sequencing and annotation.</title>
        <authorList>
            <consortium name="The Broad Institute Genomics Platform"/>
            <consortium name="The Broad Institute Genome Sequencing Center for Infectious Disease"/>
            <person name="Wu L."/>
            <person name="Ma J."/>
        </authorList>
    </citation>
    <scope>NUCLEOTIDE SEQUENCE [LARGE SCALE GENOMIC DNA]</scope>
    <source>
        <strain evidence="5">JCM 9918</strain>
    </source>
</reference>
<dbReference type="PANTHER" id="PTHR33393:SF11">
    <property type="entry name" value="POLYGLUTAMINE SYNTHESIS ACCESSORY PROTEIN RV0574C-RELATED"/>
    <property type="match status" value="1"/>
</dbReference>
<dbReference type="InterPro" id="IPR029052">
    <property type="entry name" value="Metallo-depent_PP-like"/>
</dbReference>
<gene>
    <name evidence="4" type="primary">mslH</name>
    <name evidence="4" type="ORF">ACFQGO_28240</name>
</gene>
<evidence type="ECO:0000256" key="2">
    <source>
        <dbReference type="SAM" id="MobiDB-lite"/>
    </source>
</evidence>
<dbReference type="InterPro" id="IPR052169">
    <property type="entry name" value="CW_Biosynth-Accessory"/>
</dbReference>
<evidence type="ECO:0000313" key="5">
    <source>
        <dbReference type="Proteomes" id="UP001596112"/>
    </source>
</evidence>
<evidence type="ECO:0000259" key="3">
    <source>
        <dbReference type="SMART" id="SM00854"/>
    </source>
</evidence>
<dbReference type="InterPro" id="IPR019079">
    <property type="entry name" value="Capsule_synth_CapA"/>
</dbReference>
<comment type="caution">
    <text evidence="4">The sequence shown here is derived from an EMBL/GenBank/DDBJ whole genome shotgun (WGS) entry which is preliminary data.</text>
</comment>
<protein>
    <submittedName>
        <fullName evidence="4">Lasso peptide C-terminal Trp epimerase</fullName>
    </submittedName>
</protein>
<accession>A0ABW1BDS3</accession>
<dbReference type="SUPFAM" id="SSF56300">
    <property type="entry name" value="Metallo-dependent phosphatases"/>
    <property type="match status" value="1"/>
</dbReference>
<feature type="domain" description="Capsule synthesis protein CapA" evidence="3">
    <location>
        <begin position="5"/>
        <end position="319"/>
    </location>
</feature>
<dbReference type="PANTHER" id="PTHR33393">
    <property type="entry name" value="POLYGLUTAMINE SYNTHESIS ACCESSORY PROTEIN RV0574C-RELATED"/>
    <property type="match status" value="1"/>
</dbReference>
<keyword evidence="5" id="KW-1185">Reference proteome</keyword>
<feature type="region of interest" description="Disordered" evidence="2">
    <location>
        <begin position="438"/>
        <end position="460"/>
    </location>
</feature>
<sequence>MTRLTVALSGDCMATRGALITSDPAAEELREVLRATDFAFTNLEVVPATGEGHPIHNAASGGGLIADPAVIDDITAMGFTVLGCANNHALDLGTNGVLGTVDLLNAKRIPFAGIGPDLTAARRPVYVDRPGGSLALISCSTTFLAGHEAAPPSPDLPGRPGLNPLRHRATLQVTPTQLDLLREMDGETGLRARRAEARTLLGFDPAMPAPDRLTLFGTRFQAADAPGFTTTCDPKDLDEISRWVTEARRRADLVMVSVHSHEPGPTPETPGEFLREFAHRMIDEGADMVVGHGPHQLRGVELYRRKPIFYSLGNIVSQIDLADRIPAEDYAKVPTAEQLTPGRYFAELSAHDRRLFAPHRQYWESLVPVLTFDDGKLTEARLHPIELGFGHPVHRRGRPRMAAPTAAKEILTDFAALSEPYGATVVVGDTGTGELMLSKQQQQQQLRRTGLLTSQGSKAR</sequence>
<name>A0ABW1BDS3_9ACTN</name>
<dbReference type="CDD" id="cd07381">
    <property type="entry name" value="MPP_CapA"/>
    <property type="match status" value="1"/>
</dbReference>
<dbReference type="RefSeq" id="WP_272173220.1">
    <property type="nucleotide sequence ID" value="NZ_JAQOSL010000087.1"/>
</dbReference>
<comment type="similarity">
    <text evidence="1">Belongs to the CapA family.</text>
</comment>
<feature type="compositionally biased region" description="Polar residues" evidence="2">
    <location>
        <begin position="451"/>
        <end position="460"/>
    </location>
</feature>
<dbReference type="Proteomes" id="UP001596112">
    <property type="component" value="Unassembled WGS sequence"/>
</dbReference>